<feature type="domain" description="Methyltransferase type 11" evidence="1">
    <location>
        <begin position="52"/>
        <end position="132"/>
    </location>
</feature>
<evidence type="ECO:0000259" key="1">
    <source>
        <dbReference type="Pfam" id="PF08241"/>
    </source>
</evidence>
<dbReference type="CDD" id="cd02440">
    <property type="entry name" value="AdoMet_MTases"/>
    <property type="match status" value="1"/>
</dbReference>
<dbReference type="SUPFAM" id="SSF53335">
    <property type="entry name" value="S-adenosyl-L-methionine-dependent methyltransferases"/>
    <property type="match status" value="1"/>
</dbReference>
<dbReference type="InterPro" id="IPR029063">
    <property type="entry name" value="SAM-dependent_MTases_sf"/>
</dbReference>
<dbReference type="HOGENOM" id="CLU_079282_0_0_7"/>
<evidence type="ECO:0000313" key="2">
    <source>
        <dbReference type="EMBL" id="ABQ26171.1"/>
    </source>
</evidence>
<dbReference type="AlphaFoldDB" id="A5GFG6"/>
<accession>A5GFG6</accession>
<dbReference type="RefSeq" id="WP_011938874.1">
    <property type="nucleotide sequence ID" value="NC_009483.1"/>
</dbReference>
<evidence type="ECO:0000313" key="3">
    <source>
        <dbReference type="Proteomes" id="UP000006695"/>
    </source>
</evidence>
<proteinExistence type="predicted"/>
<dbReference type="EMBL" id="CP000698">
    <property type="protein sequence ID" value="ABQ26171.1"/>
    <property type="molecule type" value="Genomic_DNA"/>
</dbReference>
<dbReference type="OrthoDB" id="5395564at2"/>
<dbReference type="STRING" id="351605.Gura_1981"/>
<dbReference type="KEGG" id="gur:Gura_1981"/>
<sequence>MIVNTIARWTGSIAESVLFPSRSARKRLAFCYLRGAGLEIGALQHPLEVPAGVTVTYVDYASREENIKKYPGIDPASIVATDHIEDGFELSGFQAASQDFIIANHVLEHCPNPLQALLNWDRVLRKNGILFITLPNGRKSFDYGRAITTFEHIAEDYELVKAGDLTTFAARNREHYREFVEISIPNLHKVQRNLKTYRTDEERNAYIDKLSREASTDAHFHVFTKPSLVTVLNAIIADYAQNLSLREIARSGFGFEYVVILEKSGSIKS</sequence>
<keyword evidence="3" id="KW-1185">Reference proteome</keyword>
<dbReference type="Gene3D" id="3.40.50.150">
    <property type="entry name" value="Vaccinia Virus protein VP39"/>
    <property type="match status" value="1"/>
</dbReference>
<keyword evidence="2" id="KW-0808">Transferase</keyword>
<name>A5GFG6_GEOUR</name>
<protein>
    <submittedName>
        <fullName evidence="2">Methyltransferase type 11</fullName>
    </submittedName>
</protein>
<keyword evidence="2" id="KW-0489">Methyltransferase</keyword>
<dbReference type="Proteomes" id="UP000006695">
    <property type="component" value="Chromosome"/>
</dbReference>
<dbReference type="InterPro" id="IPR013216">
    <property type="entry name" value="Methyltransf_11"/>
</dbReference>
<dbReference type="GO" id="GO:0008757">
    <property type="term" value="F:S-adenosylmethionine-dependent methyltransferase activity"/>
    <property type="evidence" value="ECO:0007669"/>
    <property type="project" value="InterPro"/>
</dbReference>
<gene>
    <name evidence="2" type="ordered locus">Gura_1981</name>
</gene>
<dbReference type="GO" id="GO:0032259">
    <property type="term" value="P:methylation"/>
    <property type="evidence" value="ECO:0007669"/>
    <property type="project" value="UniProtKB-KW"/>
</dbReference>
<reference evidence="2 3" key="1">
    <citation type="submission" date="2007-05" db="EMBL/GenBank/DDBJ databases">
        <title>Complete sequence of Geobacter uraniireducens Rf4.</title>
        <authorList>
            <consortium name="US DOE Joint Genome Institute"/>
            <person name="Copeland A."/>
            <person name="Lucas S."/>
            <person name="Lapidus A."/>
            <person name="Barry K."/>
            <person name="Detter J.C."/>
            <person name="Glavina del Rio T."/>
            <person name="Hammon N."/>
            <person name="Israni S."/>
            <person name="Dalin E."/>
            <person name="Tice H."/>
            <person name="Pitluck S."/>
            <person name="Chertkov O."/>
            <person name="Brettin T."/>
            <person name="Bruce D."/>
            <person name="Han C."/>
            <person name="Schmutz J."/>
            <person name="Larimer F."/>
            <person name="Land M."/>
            <person name="Hauser L."/>
            <person name="Kyrpides N."/>
            <person name="Mikhailova N."/>
            <person name="Shelobolina E."/>
            <person name="Aklujkar M."/>
            <person name="Lovley D."/>
            <person name="Richardson P."/>
        </authorList>
    </citation>
    <scope>NUCLEOTIDE SEQUENCE [LARGE SCALE GENOMIC DNA]</scope>
    <source>
        <strain evidence="2 3">Rf4</strain>
    </source>
</reference>
<organism evidence="2 3">
    <name type="scientific">Geotalea uraniireducens (strain Rf4)</name>
    <name type="common">Geobacter uraniireducens</name>
    <dbReference type="NCBI Taxonomy" id="351605"/>
    <lineage>
        <taxon>Bacteria</taxon>
        <taxon>Pseudomonadati</taxon>
        <taxon>Thermodesulfobacteriota</taxon>
        <taxon>Desulfuromonadia</taxon>
        <taxon>Geobacterales</taxon>
        <taxon>Geobacteraceae</taxon>
        <taxon>Geotalea</taxon>
    </lineage>
</organism>
<dbReference type="Pfam" id="PF08241">
    <property type="entry name" value="Methyltransf_11"/>
    <property type="match status" value="1"/>
</dbReference>